<proteinExistence type="predicted"/>
<feature type="non-terminal residue" evidence="1">
    <location>
        <position position="224"/>
    </location>
</feature>
<name>A0A5J5EGI1_9PEZI</name>
<accession>A0A5J5EGI1</accession>
<evidence type="ECO:0008006" key="3">
    <source>
        <dbReference type="Google" id="ProtNLM"/>
    </source>
</evidence>
<reference evidence="1 2" key="1">
    <citation type="submission" date="2019-09" db="EMBL/GenBank/DDBJ databases">
        <title>Draft genome of the ectomycorrhizal ascomycete Sphaerosporella brunnea.</title>
        <authorList>
            <consortium name="DOE Joint Genome Institute"/>
            <person name="Benucci G.M."/>
            <person name="Marozzi G."/>
            <person name="Antonielli L."/>
            <person name="Sanchez S."/>
            <person name="Marco P."/>
            <person name="Wang X."/>
            <person name="Falini L.B."/>
            <person name="Barry K."/>
            <person name="Haridas S."/>
            <person name="Lipzen A."/>
            <person name="Labutti K."/>
            <person name="Grigoriev I.V."/>
            <person name="Murat C."/>
            <person name="Martin F."/>
            <person name="Albertini E."/>
            <person name="Donnini D."/>
            <person name="Bonito G."/>
        </authorList>
    </citation>
    <scope>NUCLEOTIDE SEQUENCE [LARGE SCALE GENOMIC DNA]</scope>
    <source>
        <strain evidence="1 2">Sb_GMNB300</strain>
    </source>
</reference>
<protein>
    <recommendedName>
        <fullName evidence="3">Type I restriction enzyme R protein N-terminal domain-containing protein</fullName>
    </recommendedName>
</protein>
<dbReference type="EMBL" id="VXIS01000359">
    <property type="protein sequence ID" value="KAA8894177.1"/>
    <property type="molecule type" value="Genomic_DNA"/>
</dbReference>
<gene>
    <name evidence="1" type="ORF">FN846DRAFT_975476</name>
</gene>
<dbReference type="Proteomes" id="UP000326924">
    <property type="component" value="Unassembled WGS sequence"/>
</dbReference>
<evidence type="ECO:0000313" key="2">
    <source>
        <dbReference type="Proteomes" id="UP000326924"/>
    </source>
</evidence>
<organism evidence="1 2">
    <name type="scientific">Sphaerosporella brunnea</name>
    <dbReference type="NCBI Taxonomy" id="1250544"/>
    <lineage>
        <taxon>Eukaryota</taxon>
        <taxon>Fungi</taxon>
        <taxon>Dikarya</taxon>
        <taxon>Ascomycota</taxon>
        <taxon>Pezizomycotina</taxon>
        <taxon>Pezizomycetes</taxon>
        <taxon>Pezizales</taxon>
        <taxon>Pyronemataceae</taxon>
        <taxon>Sphaerosporella</taxon>
    </lineage>
</organism>
<evidence type="ECO:0000313" key="1">
    <source>
        <dbReference type="EMBL" id="KAA8894177.1"/>
    </source>
</evidence>
<dbReference type="InParanoid" id="A0A5J5EGI1"/>
<sequence>MVDNPNRKKRSYSNMTKTDAEARLGFRIGELIEHAVPAAKMLSKIADENAVKETKEKVYRNIVDYIEVEGYPSESRSDFKEANISDLVYATMIPIISDFKRQTRCALRFQREDKEIVSVDSETGDTEAFVLMDFVSVAKDKFVFVVEAKRSSVGEAMKQLLLAMKDARDINNGGTVYGFTTTGDIWQMVSYNGEAFEVTEQFFALFPRMHEEKERWLKDFSILV</sequence>
<comment type="caution">
    <text evidence="1">The sequence shown here is derived from an EMBL/GenBank/DDBJ whole genome shotgun (WGS) entry which is preliminary data.</text>
</comment>
<keyword evidence="2" id="KW-1185">Reference proteome</keyword>
<dbReference type="AlphaFoldDB" id="A0A5J5EGI1"/>
<dbReference type="OrthoDB" id="5355583at2759"/>